<dbReference type="Proteomes" id="UP001596977">
    <property type="component" value="Unassembled WGS sequence"/>
</dbReference>
<comment type="caution">
    <text evidence="5">The sequence shown here is derived from an EMBL/GenBank/DDBJ whole genome shotgun (WGS) entry which is preliminary data.</text>
</comment>
<dbReference type="Gene3D" id="3.40.50.720">
    <property type="entry name" value="NAD(P)-binding Rossmann-like Domain"/>
    <property type="match status" value="1"/>
</dbReference>
<dbReference type="SMART" id="SM00822">
    <property type="entry name" value="PKS_KR"/>
    <property type="match status" value="1"/>
</dbReference>
<keyword evidence="3" id="KW-0560">Oxidoreductase</keyword>
<sequence length="259" mass="26714">MTDQLFSVAGKTALVTGGTGGIGRMIAEGLCRRGARTWISGRDADRTATAAAEIAAATGGACFAVAGDLESEDGPAALAAAFAAQEQRLHLLVNNAGAGEVSPIDDTTVAAWDRVMDTNLRGLFFLTQGLLPLIRAAATPADPGRIINIGSIGGLHIPNWESFPYGASKAAVHHLTRALTKRLGRDHITVNAIAPGPFPSKMNNVESEAVKKSIATYIPLNRAGTPEDAEGLVVFLASRAGAYVNGSTIPLDGGYIAAL</sequence>
<feature type="domain" description="Ketoreductase" evidence="4">
    <location>
        <begin position="11"/>
        <end position="196"/>
    </location>
</feature>
<name>A0ABW3HEQ8_9SPHN</name>
<dbReference type="InterPro" id="IPR036291">
    <property type="entry name" value="NAD(P)-bd_dom_sf"/>
</dbReference>
<dbReference type="PRINTS" id="PR00081">
    <property type="entry name" value="GDHRDH"/>
</dbReference>
<dbReference type="InterPro" id="IPR052178">
    <property type="entry name" value="Sec_Metab_Biosynth_SDR"/>
</dbReference>
<gene>
    <name evidence="5" type="ORF">ACFQ1E_16740</name>
</gene>
<proteinExistence type="inferred from homology"/>
<keyword evidence="2" id="KW-0521">NADP</keyword>
<dbReference type="SUPFAM" id="SSF51735">
    <property type="entry name" value="NAD(P)-binding Rossmann-fold domains"/>
    <property type="match status" value="1"/>
</dbReference>
<dbReference type="RefSeq" id="WP_264945779.1">
    <property type="nucleotide sequence ID" value="NZ_JAPDRA010000009.1"/>
</dbReference>
<dbReference type="InterPro" id="IPR057326">
    <property type="entry name" value="KR_dom"/>
</dbReference>
<dbReference type="PRINTS" id="PR00080">
    <property type="entry name" value="SDRFAMILY"/>
</dbReference>
<protein>
    <submittedName>
        <fullName evidence="5">SDR family oxidoreductase</fullName>
    </submittedName>
</protein>
<dbReference type="EMBL" id="JBHTJG010000009">
    <property type="protein sequence ID" value="MFD0947992.1"/>
    <property type="molecule type" value="Genomic_DNA"/>
</dbReference>
<organism evidence="5 6">
    <name type="scientific">Sphingomonas canadensis</name>
    <dbReference type="NCBI Taxonomy" id="1219257"/>
    <lineage>
        <taxon>Bacteria</taxon>
        <taxon>Pseudomonadati</taxon>
        <taxon>Pseudomonadota</taxon>
        <taxon>Alphaproteobacteria</taxon>
        <taxon>Sphingomonadales</taxon>
        <taxon>Sphingomonadaceae</taxon>
        <taxon>Sphingomonas</taxon>
    </lineage>
</organism>
<reference evidence="6" key="1">
    <citation type="journal article" date="2019" name="Int. J. Syst. Evol. Microbiol.">
        <title>The Global Catalogue of Microorganisms (GCM) 10K type strain sequencing project: providing services to taxonomists for standard genome sequencing and annotation.</title>
        <authorList>
            <consortium name="The Broad Institute Genomics Platform"/>
            <consortium name="The Broad Institute Genome Sequencing Center for Infectious Disease"/>
            <person name="Wu L."/>
            <person name="Ma J."/>
        </authorList>
    </citation>
    <scope>NUCLEOTIDE SEQUENCE [LARGE SCALE GENOMIC DNA]</scope>
    <source>
        <strain evidence="6">CCUG 62982</strain>
    </source>
</reference>
<dbReference type="InterPro" id="IPR002347">
    <property type="entry name" value="SDR_fam"/>
</dbReference>
<evidence type="ECO:0000256" key="3">
    <source>
        <dbReference type="ARBA" id="ARBA00023002"/>
    </source>
</evidence>
<evidence type="ECO:0000256" key="2">
    <source>
        <dbReference type="ARBA" id="ARBA00022857"/>
    </source>
</evidence>
<evidence type="ECO:0000256" key="1">
    <source>
        <dbReference type="ARBA" id="ARBA00006484"/>
    </source>
</evidence>
<accession>A0ABW3HEQ8</accession>
<evidence type="ECO:0000259" key="4">
    <source>
        <dbReference type="SMART" id="SM00822"/>
    </source>
</evidence>
<dbReference type="PANTHER" id="PTHR43618">
    <property type="entry name" value="7-ALPHA-HYDROXYSTEROID DEHYDROGENASE"/>
    <property type="match status" value="1"/>
</dbReference>
<dbReference type="PANTHER" id="PTHR43618:SF8">
    <property type="entry name" value="7ALPHA-HYDROXYSTEROID DEHYDROGENASE"/>
    <property type="match status" value="1"/>
</dbReference>
<evidence type="ECO:0000313" key="5">
    <source>
        <dbReference type="EMBL" id="MFD0947992.1"/>
    </source>
</evidence>
<keyword evidence="6" id="KW-1185">Reference proteome</keyword>
<evidence type="ECO:0000313" key="6">
    <source>
        <dbReference type="Proteomes" id="UP001596977"/>
    </source>
</evidence>
<comment type="similarity">
    <text evidence="1">Belongs to the short-chain dehydrogenases/reductases (SDR) family.</text>
</comment>
<dbReference type="Pfam" id="PF13561">
    <property type="entry name" value="adh_short_C2"/>
    <property type="match status" value="1"/>
</dbReference>